<organism evidence="1 2">
    <name type="scientific">Prevotella intermedia</name>
    <dbReference type="NCBI Taxonomy" id="28131"/>
    <lineage>
        <taxon>Bacteria</taxon>
        <taxon>Pseudomonadati</taxon>
        <taxon>Bacteroidota</taxon>
        <taxon>Bacteroidia</taxon>
        <taxon>Bacteroidales</taxon>
        <taxon>Prevotellaceae</taxon>
        <taxon>Prevotella</taxon>
    </lineage>
</organism>
<protein>
    <submittedName>
        <fullName evidence="1">Uncharacterized protein</fullName>
    </submittedName>
</protein>
<dbReference type="Proteomes" id="UP000217431">
    <property type="component" value="Chromosome I"/>
</dbReference>
<proteinExistence type="predicted"/>
<sequence>MVANIRKPTITFLPTLLIRGFCFRSSAFLADNNGTATVDSVPQKGQLHFTVIPSSA</sequence>
<dbReference type="EMBL" id="AP014597">
    <property type="protein sequence ID" value="BAU17184.1"/>
    <property type="molecule type" value="Genomic_DNA"/>
</dbReference>
<dbReference type="AlphaFoldDB" id="A0A0S3UID0"/>
<gene>
    <name evidence="1" type="ORF">PIOMA14_I_0676</name>
</gene>
<dbReference type="RefSeq" id="WP_162630542.1">
    <property type="nucleotide sequence ID" value="NZ_AP014597.1"/>
</dbReference>
<evidence type="ECO:0000313" key="2">
    <source>
        <dbReference type="Proteomes" id="UP000217431"/>
    </source>
</evidence>
<evidence type="ECO:0000313" key="1">
    <source>
        <dbReference type="EMBL" id="BAU17184.1"/>
    </source>
</evidence>
<reference evidence="1 2" key="1">
    <citation type="journal article" date="2016" name="DNA Res.">
        <title>The complete genome sequencing of Prevotella intermedia strain OMA14 and a subsequent fine-scale, intra-species genomic comparison reveal an unusual amplification of conjugative and mobile transposons and identify a novel Prevotella-lineage-specific repeat.</title>
        <authorList>
            <person name="Naito M."/>
            <person name="Ogura Y."/>
            <person name="Itoh T."/>
            <person name="Shoji M."/>
            <person name="Okamoto M."/>
            <person name="Hayashi T."/>
            <person name="Nakayama K."/>
        </authorList>
    </citation>
    <scope>NUCLEOTIDE SEQUENCE [LARGE SCALE GENOMIC DNA]</scope>
    <source>
        <strain evidence="1 2">OMA14</strain>
    </source>
</reference>
<name>A0A0S3UID0_PREIN</name>
<accession>A0A0S3UID0</accession>